<dbReference type="InterPro" id="IPR032808">
    <property type="entry name" value="DoxX"/>
</dbReference>
<dbReference type="STRING" id="463014.BAU07_11630"/>
<feature type="transmembrane region" description="Helical" evidence="7">
    <location>
        <begin position="47"/>
        <end position="64"/>
    </location>
</feature>
<dbReference type="OrthoDB" id="280866at2"/>
<name>A0A193GEE5_9BORD</name>
<dbReference type="PANTHER" id="PTHR33452">
    <property type="entry name" value="OXIDOREDUCTASE CATD-RELATED"/>
    <property type="match status" value="1"/>
</dbReference>
<protein>
    <submittedName>
        <fullName evidence="8">GntR family transcriptional regulator</fullName>
    </submittedName>
</protein>
<keyword evidence="3" id="KW-1003">Cell membrane</keyword>
<keyword evidence="4 7" id="KW-0812">Transmembrane</keyword>
<reference evidence="8 9" key="1">
    <citation type="submission" date="2016-06" db="EMBL/GenBank/DDBJ databases">
        <title>Complete genome sequences of Bordetella bronchialis and Bordetella flabilis.</title>
        <authorList>
            <person name="LiPuma J.J."/>
            <person name="Spilker T."/>
        </authorList>
    </citation>
    <scope>NUCLEOTIDE SEQUENCE [LARGE SCALE GENOMIC DNA]</scope>
    <source>
        <strain evidence="8 9">AU10664</strain>
    </source>
</reference>
<evidence type="ECO:0000256" key="4">
    <source>
        <dbReference type="ARBA" id="ARBA00022692"/>
    </source>
</evidence>
<evidence type="ECO:0000256" key="5">
    <source>
        <dbReference type="ARBA" id="ARBA00022989"/>
    </source>
</evidence>
<accession>A0A193GEE5</accession>
<dbReference type="InterPro" id="IPR051907">
    <property type="entry name" value="DoxX-like_oxidoreductase"/>
</dbReference>
<organism evidence="8 9">
    <name type="scientific">Bordetella flabilis</name>
    <dbReference type="NCBI Taxonomy" id="463014"/>
    <lineage>
        <taxon>Bacteria</taxon>
        <taxon>Pseudomonadati</taxon>
        <taxon>Pseudomonadota</taxon>
        <taxon>Betaproteobacteria</taxon>
        <taxon>Burkholderiales</taxon>
        <taxon>Alcaligenaceae</taxon>
        <taxon>Bordetella</taxon>
    </lineage>
</organism>
<dbReference type="AlphaFoldDB" id="A0A193GEE5"/>
<dbReference type="KEGG" id="bfz:BAU07_11630"/>
<dbReference type="Pfam" id="PF07681">
    <property type="entry name" value="DoxX"/>
    <property type="match status" value="1"/>
</dbReference>
<evidence type="ECO:0000256" key="3">
    <source>
        <dbReference type="ARBA" id="ARBA00022475"/>
    </source>
</evidence>
<evidence type="ECO:0000256" key="7">
    <source>
        <dbReference type="SAM" id="Phobius"/>
    </source>
</evidence>
<sequence length="134" mass="14164">MNRHDDMAKLILRLALGILILLHGIFKMTHGAGGIVNVVSQHGLPGFLGYFVYVGEVVAPILIIAGIFTRLGGLIVAINMVVAILLAHRGQLFMLNAQGGWQLELQGMFLFAAIAVALLGAGRFSVGGASGRMN</sequence>
<comment type="similarity">
    <text evidence="2">Belongs to the DoxX family.</text>
</comment>
<proteinExistence type="inferred from homology"/>
<keyword evidence="6 7" id="KW-0472">Membrane</keyword>
<evidence type="ECO:0000313" key="9">
    <source>
        <dbReference type="Proteomes" id="UP000091926"/>
    </source>
</evidence>
<keyword evidence="9" id="KW-1185">Reference proteome</keyword>
<dbReference type="GO" id="GO:0005886">
    <property type="term" value="C:plasma membrane"/>
    <property type="evidence" value="ECO:0007669"/>
    <property type="project" value="UniProtKB-SubCell"/>
</dbReference>
<keyword evidence="5 7" id="KW-1133">Transmembrane helix</keyword>
<evidence type="ECO:0000256" key="2">
    <source>
        <dbReference type="ARBA" id="ARBA00006679"/>
    </source>
</evidence>
<feature type="transmembrane region" description="Helical" evidence="7">
    <location>
        <begin position="71"/>
        <end position="88"/>
    </location>
</feature>
<dbReference type="PANTHER" id="PTHR33452:SF1">
    <property type="entry name" value="INNER MEMBRANE PROTEIN YPHA-RELATED"/>
    <property type="match status" value="1"/>
</dbReference>
<dbReference type="Proteomes" id="UP000091926">
    <property type="component" value="Chromosome"/>
</dbReference>
<comment type="subcellular location">
    <subcellularLocation>
        <location evidence="1">Cell membrane</location>
        <topology evidence="1">Multi-pass membrane protein</topology>
    </subcellularLocation>
</comment>
<evidence type="ECO:0000313" key="8">
    <source>
        <dbReference type="EMBL" id="ANN77669.1"/>
    </source>
</evidence>
<dbReference type="RefSeq" id="WP_066657604.1">
    <property type="nucleotide sequence ID" value="NZ_CBCSCL010000006.1"/>
</dbReference>
<gene>
    <name evidence="8" type="ORF">BAU07_11630</name>
</gene>
<feature type="transmembrane region" description="Helical" evidence="7">
    <location>
        <begin position="108"/>
        <end position="126"/>
    </location>
</feature>
<evidence type="ECO:0000256" key="6">
    <source>
        <dbReference type="ARBA" id="ARBA00023136"/>
    </source>
</evidence>
<evidence type="ECO:0000256" key="1">
    <source>
        <dbReference type="ARBA" id="ARBA00004651"/>
    </source>
</evidence>
<dbReference type="EMBL" id="CP016172">
    <property type="protein sequence ID" value="ANN77669.1"/>
    <property type="molecule type" value="Genomic_DNA"/>
</dbReference>